<proteinExistence type="predicted"/>
<evidence type="ECO:0000313" key="2">
    <source>
        <dbReference type="Proteomes" id="UP001459277"/>
    </source>
</evidence>
<comment type="caution">
    <text evidence="1">The sequence shown here is derived from an EMBL/GenBank/DDBJ whole genome shotgun (WGS) entry which is preliminary data.</text>
</comment>
<name>A0AAW2BS80_9ROSI</name>
<gene>
    <name evidence="1" type="ORF">SO802_028970</name>
</gene>
<accession>A0AAW2BS80</accession>
<protein>
    <submittedName>
        <fullName evidence="1">Uncharacterized protein</fullName>
    </submittedName>
</protein>
<sequence>MGNHRVVFVFSDVSDVDKVLAGEPWTFDKHLVAMQRVEKHVDVRDLELTTTRFRVQVHDLPIGLNLCVAKDIVSIARDMDEDGAEIKGYNFQRLRVGGLVLNMRGFQIYVTGVGNLHTLIKSARFGDNLMVAENLVPTFKEQLVEIDVGISRFDSLIGREDGSGLELYQRFLPQQLDGVGM</sequence>
<dbReference type="Proteomes" id="UP001459277">
    <property type="component" value="Unassembled WGS sequence"/>
</dbReference>
<dbReference type="AlphaFoldDB" id="A0AAW2BS80"/>
<organism evidence="1 2">
    <name type="scientific">Lithocarpus litseifolius</name>
    <dbReference type="NCBI Taxonomy" id="425828"/>
    <lineage>
        <taxon>Eukaryota</taxon>
        <taxon>Viridiplantae</taxon>
        <taxon>Streptophyta</taxon>
        <taxon>Embryophyta</taxon>
        <taxon>Tracheophyta</taxon>
        <taxon>Spermatophyta</taxon>
        <taxon>Magnoliopsida</taxon>
        <taxon>eudicotyledons</taxon>
        <taxon>Gunneridae</taxon>
        <taxon>Pentapetalae</taxon>
        <taxon>rosids</taxon>
        <taxon>fabids</taxon>
        <taxon>Fagales</taxon>
        <taxon>Fagaceae</taxon>
        <taxon>Lithocarpus</taxon>
    </lineage>
</organism>
<reference evidence="1 2" key="1">
    <citation type="submission" date="2024-01" db="EMBL/GenBank/DDBJ databases">
        <title>A telomere-to-telomere, gap-free genome of sweet tea (Lithocarpus litseifolius).</title>
        <authorList>
            <person name="Zhou J."/>
        </authorList>
    </citation>
    <scope>NUCLEOTIDE SEQUENCE [LARGE SCALE GENOMIC DNA]</scope>
    <source>
        <strain evidence="1">Zhou-2022a</strain>
        <tissue evidence="1">Leaf</tissue>
    </source>
</reference>
<evidence type="ECO:0000313" key="1">
    <source>
        <dbReference type="EMBL" id="KAK9988731.1"/>
    </source>
</evidence>
<dbReference type="EMBL" id="JAZDWU010000010">
    <property type="protein sequence ID" value="KAK9988731.1"/>
    <property type="molecule type" value="Genomic_DNA"/>
</dbReference>
<keyword evidence="2" id="KW-1185">Reference proteome</keyword>